<dbReference type="Proteomes" id="UP000190834">
    <property type="component" value="Unassembled WGS sequence"/>
</dbReference>
<dbReference type="GeneID" id="70583202"/>
<dbReference type="NCBIfam" id="TIGR02564">
    <property type="entry name" value="cas_Csy1"/>
    <property type="match status" value="1"/>
</dbReference>
<dbReference type="OrthoDB" id="9815616at2"/>
<reference evidence="2" key="1">
    <citation type="submission" date="2017-02" db="EMBL/GenBank/DDBJ databases">
        <authorList>
            <person name="Varghese N."/>
            <person name="Submissions S."/>
        </authorList>
    </citation>
    <scope>NUCLEOTIDE SEQUENCE [LARGE SCALE GENOMIC DNA]</scope>
    <source>
        <strain evidence="2">DSM 19608</strain>
    </source>
</reference>
<evidence type="ECO:0000313" key="2">
    <source>
        <dbReference type="Proteomes" id="UP000190834"/>
    </source>
</evidence>
<organism evidence="1 2">
    <name type="scientific">Vibrio cincinnatiensis DSM 19608</name>
    <dbReference type="NCBI Taxonomy" id="1123491"/>
    <lineage>
        <taxon>Bacteria</taxon>
        <taxon>Pseudomonadati</taxon>
        <taxon>Pseudomonadota</taxon>
        <taxon>Gammaproteobacteria</taxon>
        <taxon>Vibrionales</taxon>
        <taxon>Vibrionaceae</taxon>
        <taxon>Vibrio</taxon>
    </lineage>
</organism>
<dbReference type="AlphaFoldDB" id="A0A1T4LBW5"/>
<proteinExistence type="predicted"/>
<dbReference type="Pfam" id="PF09611">
    <property type="entry name" value="Cas_Csy1"/>
    <property type="match status" value="1"/>
</dbReference>
<dbReference type="InterPro" id="IPR013397">
    <property type="entry name" value="CRISPR-assoc_prot_Csy1"/>
</dbReference>
<gene>
    <name evidence="1" type="ORF">SAMN02745782_00582</name>
</gene>
<accession>A0A1T4LBW5</accession>
<dbReference type="EMBL" id="FUXB01000002">
    <property type="protein sequence ID" value="SJZ51994.1"/>
    <property type="molecule type" value="Genomic_DNA"/>
</dbReference>
<protein>
    <submittedName>
        <fullName evidence="1">CRISPR-associated protein (Cas_Csy1)</fullName>
    </submittedName>
</protein>
<name>A0A1T4LBW5_VIBCI</name>
<sequence length="494" mass="56901">MVNEIKQSSWKNVIESYIKSLEEYSKQSDYRNELLAIFVSKKLLSLVSGEDEAEIKKFLIYIRKIPVTAKNKDKLIAAYQTAIDKGWIKSISDEIEKISRKSNFINIWIARSVEISEGVLPATHCAKLTHSSSSGSSILDASSNSRSEYVSTSSMQERTIDGTYLNAVFSKQVKFLMLKFNDSYLFEEIQKGNGSALVDFAEDDEELNYWIKSYQAILNEKPKADILLKQLYFPVDKNYHLLVMLQSSSLAQNLYERCFDKEARKKQGQYTKARNSSKFTPDMQQNFVGVSKLLITQSQHQNATVFNGKRGGIQRLFNTQPPTWVVQTKPPINQKSWFYNGIPNSAIKTDIDYLRDFLLRNEQLSLSTRNPQKRKWLIKWGQSLTDTVLFHAQQIRLLPAGWSGLESIKLKLSQQYFLDPYRDDETFQAARKTIDWQSEVSKDFAKWVNGKLIGKDKRFTPQAEHTKLWALLMSNALREITIVPERVKNMGETV</sequence>
<dbReference type="STRING" id="1123491.SAMN02745782_00582"/>
<dbReference type="RefSeq" id="WP_078924977.1">
    <property type="nucleotide sequence ID" value="NZ_FUXB01000002.1"/>
</dbReference>
<keyword evidence="2" id="KW-1185">Reference proteome</keyword>
<evidence type="ECO:0000313" key="1">
    <source>
        <dbReference type="EMBL" id="SJZ51994.1"/>
    </source>
</evidence>